<feature type="compositionally biased region" description="Basic and acidic residues" evidence="1">
    <location>
        <begin position="149"/>
        <end position="165"/>
    </location>
</feature>
<evidence type="ECO:0000313" key="3">
    <source>
        <dbReference type="Proteomes" id="UP000235786"/>
    </source>
</evidence>
<gene>
    <name evidence="2" type="ORF">L207DRAFT_577091</name>
</gene>
<evidence type="ECO:0000256" key="1">
    <source>
        <dbReference type="SAM" id="MobiDB-lite"/>
    </source>
</evidence>
<feature type="compositionally biased region" description="Basic and acidic residues" evidence="1">
    <location>
        <begin position="122"/>
        <end position="138"/>
    </location>
</feature>
<proteinExistence type="predicted"/>
<sequence>MSAAPRTKSPLDVLQSMINGILIETGKALRSSNKEGGKTLGSAKTRLSSTIPSAIENFHLALDELECDILRAKSVLLRDLEDLRAKRFALENPVPIVEEVEPVPEQELNGDSTMVDSAEQSTIKEELTQSASPEKEALNEIGLPSSIEDPAKEDIAKVEESKEKQVLTPPPSNGAASQPIGLGIDTEGAADSEAPGTGEPQNSAIDSLFDIPDDENTGGSELNFEHMDFSLHGSNQDPSQTQAHDFDLSNFGSATQDFSMNTMQTDSNPANNANNANKEVEDIFGDLGNSGNNMELDLDMDFGAAGAEDSLFEDMFIGTDDGGFGGGGEMEHGKFDDDFFGLEND</sequence>
<dbReference type="Proteomes" id="UP000235786">
    <property type="component" value="Unassembled WGS sequence"/>
</dbReference>
<organism evidence="2 3">
    <name type="scientific">Hyaloscypha variabilis (strain UAMH 11265 / GT02V1 / F)</name>
    <name type="common">Meliniomyces variabilis</name>
    <dbReference type="NCBI Taxonomy" id="1149755"/>
    <lineage>
        <taxon>Eukaryota</taxon>
        <taxon>Fungi</taxon>
        <taxon>Dikarya</taxon>
        <taxon>Ascomycota</taxon>
        <taxon>Pezizomycotina</taxon>
        <taxon>Leotiomycetes</taxon>
        <taxon>Helotiales</taxon>
        <taxon>Hyaloscyphaceae</taxon>
        <taxon>Hyaloscypha</taxon>
        <taxon>Hyaloscypha variabilis</taxon>
    </lineage>
</organism>
<evidence type="ECO:0000313" key="2">
    <source>
        <dbReference type="EMBL" id="PMD46223.1"/>
    </source>
</evidence>
<dbReference type="OrthoDB" id="5409998at2759"/>
<dbReference type="AlphaFoldDB" id="A0A2J6S641"/>
<reference evidence="2 3" key="1">
    <citation type="submission" date="2016-04" db="EMBL/GenBank/DDBJ databases">
        <title>A degradative enzymes factory behind the ericoid mycorrhizal symbiosis.</title>
        <authorList>
            <consortium name="DOE Joint Genome Institute"/>
            <person name="Martino E."/>
            <person name="Morin E."/>
            <person name="Grelet G."/>
            <person name="Kuo A."/>
            <person name="Kohler A."/>
            <person name="Daghino S."/>
            <person name="Barry K."/>
            <person name="Choi C."/>
            <person name="Cichocki N."/>
            <person name="Clum A."/>
            <person name="Copeland A."/>
            <person name="Hainaut M."/>
            <person name="Haridas S."/>
            <person name="Labutti K."/>
            <person name="Lindquist E."/>
            <person name="Lipzen A."/>
            <person name="Khouja H.-R."/>
            <person name="Murat C."/>
            <person name="Ohm R."/>
            <person name="Olson A."/>
            <person name="Spatafora J."/>
            <person name="Veneault-Fourrey C."/>
            <person name="Henrissat B."/>
            <person name="Grigoriev I."/>
            <person name="Martin F."/>
            <person name="Perotto S."/>
        </authorList>
    </citation>
    <scope>NUCLEOTIDE SEQUENCE [LARGE SCALE GENOMIC DNA]</scope>
    <source>
        <strain evidence="2 3">F</strain>
    </source>
</reference>
<name>A0A2J6S641_HYAVF</name>
<protein>
    <submittedName>
        <fullName evidence="2">Uncharacterized protein</fullName>
    </submittedName>
</protein>
<dbReference type="EMBL" id="KZ613939">
    <property type="protein sequence ID" value="PMD46223.1"/>
    <property type="molecule type" value="Genomic_DNA"/>
</dbReference>
<keyword evidence="3" id="KW-1185">Reference proteome</keyword>
<dbReference type="STRING" id="1149755.A0A2J6S641"/>
<feature type="region of interest" description="Disordered" evidence="1">
    <location>
        <begin position="322"/>
        <end position="345"/>
    </location>
</feature>
<feature type="region of interest" description="Disordered" evidence="1">
    <location>
        <begin position="118"/>
        <end position="222"/>
    </location>
</feature>
<accession>A0A2J6S641</accession>